<comment type="catalytic activity">
    <reaction evidence="8">
        <text>D-arabinose 5-phosphate = D-ribulose 5-phosphate</text>
        <dbReference type="Rhea" id="RHEA:23104"/>
        <dbReference type="ChEBI" id="CHEBI:57693"/>
        <dbReference type="ChEBI" id="CHEBI:58121"/>
        <dbReference type="EC" id="5.3.1.13"/>
    </reaction>
</comment>
<dbReference type="AlphaFoldDB" id="A0A369UIM5"/>
<organism evidence="14 15">
    <name type="scientific">Dyella tabacisoli</name>
    <dbReference type="NCBI Taxonomy" id="2282381"/>
    <lineage>
        <taxon>Bacteria</taxon>
        <taxon>Pseudomonadati</taxon>
        <taxon>Pseudomonadota</taxon>
        <taxon>Gammaproteobacteria</taxon>
        <taxon>Lysobacterales</taxon>
        <taxon>Rhodanobacteraceae</taxon>
        <taxon>Dyella</taxon>
    </lineage>
</organism>
<dbReference type="Gene3D" id="3.40.50.10490">
    <property type="entry name" value="Glucose-6-phosphate isomerase like protein, domain 1"/>
    <property type="match status" value="1"/>
</dbReference>
<keyword evidence="9" id="KW-0862">Zinc</keyword>
<evidence type="ECO:0000256" key="4">
    <source>
        <dbReference type="ARBA" id="ARBA00022737"/>
    </source>
</evidence>
<dbReference type="GO" id="GO:0005975">
    <property type="term" value="P:carbohydrate metabolic process"/>
    <property type="evidence" value="ECO:0007669"/>
    <property type="project" value="InterPro"/>
</dbReference>
<keyword evidence="4" id="KW-0677">Repeat</keyword>
<dbReference type="PROSITE" id="PS51371">
    <property type="entry name" value="CBS"/>
    <property type="match status" value="2"/>
</dbReference>
<feature type="site" description="Catalytically relevant" evidence="10">
    <location>
        <position position="205"/>
    </location>
</feature>
<dbReference type="InterPro" id="IPR001347">
    <property type="entry name" value="SIS_dom"/>
</dbReference>
<evidence type="ECO:0000256" key="10">
    <source>
        <dbReference type="PIRSR" id="PIRSR004692-3"/>
    </source>
</evidence>
<dbReference type="InterPro" id="IPR046342">
    <property type="entry name" value="CBS_dom_sf"/>
</dbReference>
<dbReference type="Gene3D" id="3.10.580.10">
    <property type="entry name" value="CBS-domain"/>
    <property type="match status" value="1"/>
</dbReference>
<feature type="domain" description="SIS" evidence="13">
    <location>
        <begin position="53"/>
        <end position="196"/>
    </location>
</feature>
<evidence type="ECO:0000259" key="12">
    <source>
        <dbReference type="PROSITE" id="PS51371"/>
    </source>
</evidence>
<evidence type="ECO:0000259" key="13">
    <source>
        <dbReference type="PROSITE" id="PS51464"/>
    </source>
</evidence>
<evidence type="ECO:0000256" key="2">
    <source>
        <dbReference type="ARBA" id="ARBA00008165"/>
    </source>
</evidence>
<proteinExistence type="inferred from homology"/>
<protein>
    <recommendedName>
        <fullName evidence="8">Arabinose 5-phosphate isomerase</fullName>
        <shortName evidence="8">API</shortName>
        <ecNumber evidence="8">5.3.1.13</ecNumber>
    </recommendedName>
</protein>
<dbReference type="PANTHER" id="PTHR42745">
    <property type="match status" value="1"/>
</dbReference>
<comment type="caution">
    <text evidence="14">The sequence shown here is derived from an EMBL/GenBank/DDBJ whole genome shotgun (WGS) entry which is preliminary data.</text>
</comment>
<dbReference type="InterPro" id="IPR000644">
    <property type="entry name" value="CBS_dom"/>
</dbReference>
<sequence length="342" mass="35651">MNAHIASPTPPAPGQPTAINGEALVRSARTVIATEAAAISALEPRIGPAFVEACRLILGCAGRVVVTGMGKSGHVGRKIAATLASTGTPAFFVHPGEASHGDLGMILPQDVVLALSNSGESDEVLFILPVIKRQGIPLIAITGNDQSSLATQADLHLDTSISVEACPLGLAPTASTTAALVMGDALAIALLEARGFTSEDFARSHPAGSLGRRLLMHIGDVMHTGDGIPVVNEDASLTQALMEMTRKHLGMTAVVDAERRLLGVFTDGDLRRALDDVGVDLRGATVASLMTRGPKTISADKLAIEAAQLMEKHQIHALLVVDHEHRVVGALNIHDLLRARVV</sequence>
<evidence type="ECO:0000256" key="6">
    <source>
        <dbReference type="ARBA" id="ARBA00023235"/>
    </source>
</evidence>
<dbReference type="InterPro" id="IPR046348">
    <property type="entry name" value="SIS_dom_sf"/>
</dbReference>
<evidence type="ECO:0000256" key="7">
    <source>
        <dbReference type="ARBA" id="ARBA00060658"/>
    </source>
</evidence>
<feature type="site" description="Catalytically relevant" evidence="10">
    <location>
        <position position="71"/>
    </location>
</feature>
<dbReference type="Pfam" id="PF01380">
    <property type="entry name" value="SIS"/>
    <property type="match status" value="1"/>
</dbReference>
<gene>
    <name evidence="14" type="ORF">DVJ77_19015</name>
</gene>
<dbReference type="GO" id="GO:1901135">
    <property type="term" value="P:carbohydrate derivative metabolic process"/>
    <property type="evidence" value="ECO:0007669"/>
    <property type="project" value="InterPro"/>
</dbReference>
<evidence type="ECO:0000256" key="5">
    <source>
        <dbReference type="ARBA" id="ARBA00023122"/>
    </source>
</evidence>
<dbReference type="SMART" id="SM00116">
    <property type="entry name" value="CBS"/>
    <property type="match status" value="2"/>
</dbReference>
<dbReference type="CDD" id="cd04604">
    <property type="entry name" value="CBS_pair_SIS_assoc"/>
    <property type="match status" value="1"/>
</dbReference>
<dbReference type="EMBL" id="QQAH01000022">
    <property type="protein sequence ID" value="RDD79965.1"/>
    <property type="molecule type" value="Genomic_DNA"/>
</dbReference>
<dbReference type="FunFam" id="3.10.580.10:FF:000007">
    <property type="entry name" value="Arabinose 5-phosphate isomerase"/>
    <property type="match status" value="1"/>
</dbReference>
<dbReference type="InterPro" id="IPR004800">
    <property type="entry name" value="KdsD/KpsF-type"/>
</dbReference>
<dbReference type="FunFam" id="3.40.50.10490:FF:000011">
    <property type="entry name" value="Arabinose 5-phosphate isomerase"/>
    <property type="match status" value="1"/>
</dbReference>
<dbReference type="PIRSF" id="PIRSF004692">
    <property type="entry name" value="KdsD_KpsF"/>
    <property type="match status" value="1"/>
</dbReference>
<evidence type="ECO:0000256" key="8">
    <source>
        <dbReference type="PIRNR" id="PIRNR004692"/>
    </source>
</evidence>
<dbReference type="GO" id="GO:0019146">
    <property type="term" value="F:arabinose-5-phosphate isomerase activity"/>
    <property type="evidence" value="ECO:0007669"/>
    <property type="project" value="UniProtKB-EC"/>
</dbReference>
<accession>A0A369UIM5</accession>
<keyword evidence="6 8" id="KW-0413">Isomerase</keyword>
<dbReference type="PROSITE" id="PS51464">
    <property type="entry name" value="SIS"/>
    <property type="match status" value="1"/>
</dbReference>
<dbReference type="NCBIfam" id="TIGR00393">
    <property type="entry name" value="kpsF"/>
    <property type="match status" value="1"/>
</dbReference>
<dbReference type="CDD" id="cd05014">
    <property type="entry name" value="SIS_Kpsf"/>
    <property type="match status" value="1"/>
</dbReference>
<name>A0A369UIM5_9GAMM</name>
<dbReference type="InterPro" id="IPR050986">
    <property type="entry name" value="GutQ/KpsF_isomerases"/>
</dbReference>
<dbReference type="RefSeq" id="WP_114847113.1">
    <property type="nucleotide sequence ID" value="NZ_JBHSPE010000025.1"/>
</dbReference>
<evidence type="ECO:0000256" key="9">
    <source>
        <dbReference type="PIRSR" id="PIRSR004692-2"/>
    </source>
</evidence>
<dbReference type="InterPro" id="IPR035474">
    <property type="entry name" value="SIS_Kpsf"/>
</dbReference>
<evidence type="ECO:0000313" key="15">
    <source>
        <dbReference type="Proteomes" id="UP000253782"/>
    </source>
</evidence>
<evidence type="ECO:0000256" key="3">
    <source>
        <dbReference type="ARBA" id="ARBA00011881"/>
    </source>
</evidence>
<feature type="site" description="Catalytically relevant" evidence="10">
    <location>
        <position position="164"/>
    </location>
</feature>
<dbReference type="EC" id="5.3.1.13" evidence="8"/>
<dbReference type="Pfam" id="PF00571">
    <property type="entry name" value="CBS"/>
    <property type="match status" value="2"/>
</dbReference>
<dbReference type="OrthoDB" id="9762536at2"/>
<evidence type="ECO:0000256" key="1">
    <source>
        <dbReference type="ARBA" id="ARBA00004756"/>
    </source>
</evidence>
<feature type="binding site" evidence="9">
    <location>
        <position position="94"/>
    </location>
    <ligand>
        <name>Zn(2+)</name>
        <dbReference type="ChEBI" id="CHEBI:29105"/>
    </ligand>
</feature>
<comment type="pathway">
    <text evidence="1">Bacterial outer membrane biogenesis; lipopolysaccharide biosynthesis.</text>
</comment>
<comment type="subunit">
    <text evidence="3">Homotetramer.</text>
</comment>
<comment type="similarity">
    <text evidence="2 8">Belongs to the SIS family. GutQ/KpsF subfamily.</text>
</comment>
<dbReference type="PANTHER" id="PTHR42745:SF1">
    <property type="entry name" value="ARABINOSE 5-PHOSPHATE ISOMERASE KDSD"/>
    <property type="match status" value="1"/>
</dbReference>
<dbReference type="SUPFAM" id="SSF53697">
    <property type="entry name" value="SIS domain"/>
    <property type="match status" value="1"/>
</dbReference>
<comment type="pathway">
    <text evidence="7">Carbohydrate biosynthesis; 3-deoxy-D-manno-octulosonate biosynthesis; 3-deoxy-D-manno-octulosonate from D-ribulose 5-phosphate: step 1/3.</text>
</comment>
<feature type="site" description="Catalytically relevant" evidence="10">
    <location>
        <position position="123"/>
    </location>
</feature>
<feature type="domain" description="CBS" evidence="12">
    <location>
        <begin position="290"/>
        <end position="342"/>
    </location>
</feature>
<keyword evidence="15" id="KW-1185">Reference proteome</keyword>
<dbReference type="GO" id="GO:0097367">
    <property type="term" value="F:carbohydrate derivative binding"/>
    <property type="evidence" value="ECO:0007669"/>
    <property type="project" value="InterPro"/>
</dbReference>
<feature type="domain" description="CBS" evidence="12">
    <location>
        <begin position="222"/>
        <end position="281"/>
    </location>
</feature>
<dbReference type="Proteomes" id="UP000253782">
    <property type="component" value="Unassembled WGS sequence"/>
</dbReference>
<evidence type="ECO:0000313" key="14">
    <source>
        <dbReference type="EMBL" id="RDD79965.1"/>
    </source>
</evidence>
<dbReference type="GO" id="GO:0046872">
    <property type="term" value="F:metal ion binding"/>
    <property type="evidence" value="ECO:0007669"/>
    <property type="project" value="UniProtKB-KW"/>
</dbReference>
<evidence type="ECO:0000256" key="11">
    <source>
        <dbReference type="PROSITE-ProRule" id="PRU00703"/>
    </source>
</evidence>
<reference evidence="14 15" key="1">
    <citation type="submission" date="2018-07" db="EMBL/GenBank/DDBJ databases">
        <title>Dyella tabacisoli L4-6T, whole genome shotgun sequence.</title>
        <authorList>
            <person name="Zhou X.-K."/>
            <person name="Li W.-J."/>
            <person name="Duan Y.-Q."/>
        </authorList>
    </citation>
    <scope>NUCLEOTIDE SEQUENCE [LARGE SCALE GENOMIC DNA]</scope>
    <source>
        <strain evidence="14 15">L4-6</strain>
    </source>
</reference>
<keyword evidence="5 11" id="KW-0129">CBS domain</keyword>
<keyword evidence="9" id="KW-0479">Metal-binding</keyword>